<dbReference type="EMBL" id="BAAALF010000126">
    <property type="protein sequence ID" value="GAA1257978.1"/>
    <property type="molecule type" value="Genomic_DNA"/>
</dbReference>
<gene>
    <name evidence="8" type="ORF">GCM10009665_55340</name>
</gene>
<dbReference type="InterPro" id="IPR036390">
    <property type="entry name" value="WH_DNA-bd_sf"/>
</dbReference>
<dbReference type="Gene3D" id="1.10.10.10">
    <property type="entry name" value="Winged helix-like DNA-binding domain superfamily/Winged helix DNA-binding domain"/>
    <property type="match status" value="1"/>
</dbReference>
<keyword evidence="2" id="KW-0663">Pyridoxal phosphate</keyword>
<organism evidence="8 9">
    <name type="scientific">Kitasatospora nipponensis</name>
    <dbReference type="NCBI Taxonomy" id="258049"/>
    <lineage>
        <taxon>Bacteria</taxon>
        <taxon>Bacillati</taxon>
        <taxon>Actinomycetota</taxon>
        <taxon>Actinomycetes</taxon>
        <taxon>Kitasatosporales</taxon>
        <taxon>Streptomycetaceae</taxon>
        <taxon>Kitasatospora</taxon>
    </lineage>
</organism>
<keyword evidence="5" id="KW-0804">Transcription</keyword>
<dbReference type="PROSITE" id="PS50949">
    <property type="entry name" value="HTH_GNTR"/>
    <property type="match status" value="1"/>
</dbReference>
<dbReference type="Proteomes" id="UP001500037">
    <property type="component" value="Unassembled WGS sequence"/>
</dbReference>
<dbReference type="InterPro" id="IPR015421">
    <property type="entry name" value="PyrdxlP-dep_Trfase_major"/>
</dbReference>
<proteinExistence type="inferred from homology"/>
<evidence type="ECO:0000259" key="7">
    <source>
        <dbReference type="PROSITE" id="PS50949"/>
    </source>
</evidence>
<keyword evidence="4" id="KW-0238">DNA-binding</keyword>
<dbReference type="InterPro" id="IPR051446">
    <property type="entry name" value="HTH_trans_reg/aminotransferase"/>
</dbReference>
<dbReference type="InterPro" id="IPR004839">
    <property type="entry name" value="Aminotransferase_I/II_large"/>
</dbReference>
<evidence type="ECO:0000256" key="3">
    <source>
        <dbReference type="ARBA" id="ARBA00023015"/>
    </source>
</evidence>
<keyword evidence="3" id="KW-0805">Transcription regulation</keyword>
<dbReference type="CDD" id="cd07377">
    <property type="entry name" value="WHTH_GntR"/>
    <property type="match status" value="1"/>
</dbReference>
<dbReference type="CDD" id="cd00609">
    <property type="entry name" value="AAT_like"/>
    <property type="match status" value="1"/>
</dbReference>
<dbReference type="GO" id="GO:0008483">
    <property type="term" value="F:transaminase activity"/>
    <property type="evidence" value="ECO:0007669"/>
    <property type="project" value="UniProtKB-KW"/>
</dbReference>
<protein>
    <submittedName>
        <fullName evidence="8">Aminotransferase class I/II-fold pyridoxal phosphate-dependent enzyme</fullName>
    </submittedName>
</protein>
<dbReference type="PANTHER" id="PTHR46577">
    <property type="entry name" value="HTH-TYPE TRANSCRIPTIONAL REGULATORY PROTEIN GABR"/>
    <property type="match status" value="1"/>
</dbReference>
<keyword evidence="8" id="KW-0808">Transferase</keyword>
<dbReference type="InterPro" id="IPR000524">
    <property type="entry name" value="Tscrpt_reg_HTH_GntR"/>
</dbReference>
<evidence type="ECO:0000256" key="2">
    <source>
        <dbReference type="ARBA" id="ARBA00022898"/>
    </source>
</evidence>
<evidence type="ECO:0000256" key="1">
    <source>
        <dbReference type="ARBA" id="ARBA00005384"/>
    </source>
</evidence>
<dbReference type="PANTHER" id="PTHR46577:SF1">
    <property type="entry name" value="HTH-TYPE TRANSCRIPTIONAL REGULATORY PROTEIN GABR"/>
    <property type="match status" value="1"/>
</dbReference>
<sequence>MLGDYRIQGRRATEIAADVERAVAAGELEPGQTLPPLRELAGELAVNPNTVAAAYRLLRDRGVIETAGRKGSRIRPRPVTTHRDRVRPAVPPGAHDLAAGNPDPALLPPLGPALAVAPAAADRRPVLYGDPAADAGLLELARASFEADALAPGALAVTAGALDAIARELAGRLRPGDAVAVEDPGWASLLDLLPAHGLRAVPVALDEAGPRPEAVAAPLAGGARALIVTNRAQNPTGAALTAERAAELRAVLAGHPATLLIEDDHGHGITELPFAPLSCDPDRRPVTAHWVVIRSMAKAFGPDLRVAVLTGDQETVDRLLGRQRLDTGWVSHLLQQATAELWRTDAAPLAKVAGAYRERREALLAALAGHGIAATGGSGVNVWVPVAEETAVVVGLLQRGWAVSPGAGFRLQAPPGIRITVARLPAERAPQLAADLAAVLSAVRGGSGGGSRQI</sequence>
<dbReference type="InterPro" id="IPR015424">
    <property type="entry name" value="PyrdxlP-dep_Trfase"/>
</dbReference>
<evidence type="ECO:0000256" key="4">
    <source>
        <dbReference type="ARBA" id="ARBA00023125"/>
    </source>
</evidence>
<dbReference type="SUPFAM" id="SSF46785">
    <property type="entry name" value="Winged helix' DNA-binding domain"/>
    <property type="match status" value="1"/>
</dbReference>
<dbReference type="Pfam" id="PF00392">
    <property type="entry name" value="GntR"/>
    <property type="match status" value="1"/>
</dbReference>
<feature type="domain" description="HTH gntR-type" evidence="7">
    <location>
        <begin position="9"/>
        <end position="77"/>
    </location>
</feature>
<comment type="caution">
    <text evidence="8">The sequence shown here is derived from an EMBL/GenBank/DDBJ whole genome shotgun (WGS) entry which is preliminary data.</text>
</comment>
<evidence type="ECO:0000256" key="6">
    <source>
        <dbReference type="SAM" id="MobiDB-lite"/>
    </source>
</evidence>
<dbReference type="InterPro" id="IPR036388">
    <property type="entry name" value="WH-like_DNA-bd_sf"/>
</dbReference>
<dbReference type="SUPFAM" id="SSF53383">
    <property type="entry name" value="PLP-dependent transferases"/>
    <property type="match status" value="1"/>
</dbReference>
<dbReference type="RefSeq" id="WP_344444729.1">
    <property type="nucleotide sequence ID" value="NZ_BAAALF010000126.1"/>
</dbReference>
<feature type="region of interest" description="Disordered" evidence="6">
    <location>
        <begin position="68"/>
        <end position="94"/>
    </location>
</feature>
<keyword evidence="9" id="KW-1185">Reference proteome</keyword>
<reference evidence="9" key="1">
    <citation type="journal article" date="2019" name="Int. J. Syst. Evol. Microbiol.">
        <title>The Global Catalogue of Microorganisms (GCM) 10K type strain sequencing project: providing services to taxonomists for standard genome sequencing and annotation.</title>
        <authorList>
            <consortium name="The Broad Institute Genomics Platform"/>
            <consortium name="The Broad Institute Genome Sequencing Center for Infectious Disease"/>
            <person name="Wu L."/>
            <person name="Ma J."/>
        </authorList>
    </citation>
    <scope>NUCLEOTIDE SEQUENCE [LARGE SCALE GENOMIC DNA]</scope>
    <source>
        <strain evidence="9">JCM 13004</strain>
    </source>
</reference>
<dbReference type="Pfam" id="PF00155">
    <property type="entry name" value="Aminotran_1_2"/>
    <property type="match status" value="1"/>
</dbReference>
<evidence type="ECO:0000313" key="9">
    <source>
        <dbReference type="Proteomes" id="UP001500037"/>
    </source>
</evidence>
<accession>A0ABP4HDU9</accession>
<evidence type="ECO:0000256" key="5">
    <source>
        <dbReference type="ARBA" id="ARBA00023163"/>
    </source>
</evidence>
<evidence type="ECO:0000313" key="8">
    <source>
        <dbReference type="EMBL" id="GAA1257978.1"/>
    </source>
</evidence>
<dbReference type="SMART" id="SM00345">
    <property type="entry name" value="HTH_GNTR"/>
    <property type="match status" value="1"/>
</dbReference>
<dbReference type="Gene3D" id="3.40.640.10">
    <property type="entry name" value="Type I PLP-dependent aspartate aminotransferase-like (Major domain)"/>
    <property type="match status" value="1"/>
</dbReference>
<comment type="similarity">
    <text evidence="1">In the C-terminal section; belongs to the class-I pyridoxal-phosphate-dependent aminotransferase family.</text>
</comment>
<keyword evidence="8" id="KW-0032">Aminotransferase</keyword>
<name>A0ABP4HDU9_9ACTN</name>